<accession>A0A7L4ZZU2</accession>
<protein>
    <submittedName>
        <fullName evidence="3">Uncharacterized protein</fullName>
    </submittedName>
</protein>
<organism evidence="3 4">
    <name type="scientific">Hymenobacter busanensis</name>
    <dbReference type="NCBI Taxonomy" id="2607656"/>
    <lineage>
        <taxon>Bacteria</taxon>
        <taxon>Pseudomonadati</taxon>
        <taxon>Bacteroidota</taxon>
        <taxon>Cytophagia</taxon>
        <taxon>Cytophagales</taxon>
        <taxon>Hymenobacteraceae</taxon>
        <taxon>Hymenobacter</taxon>
    </lineage>
</organism>
<feature type="transmembrane region" description="Helical" evidence="2">
    <location>
        <begin position="54"/>
        <end position="74"/>
    </location>
</feature>
<sequence>MITTSSPATTTDTAAHQRLMAALRRYRWQQLASVLLVVVGTVALLLAVVQRGPFLWSAAGLLAAVALVGLAWWLRQLRRFGPAAAAQRFDRYFPALEDSTGLLLTATPGLLPELQRQRVAERLLTLPVEEALSVPWKPRMLAAALLLAAAVAVAYWPTAPQRRQNAPLVALRFPDAPSNPAPAAPRIVETTVQIVPPAYTRLAAYAAASPSFRCPQGSVVRWRVRTSRSAKKVPELLLAGGQRLAFRPVPNVPLEYAVQYRFTTSALYNIRFAGLLSDDYAVEVMPDRSPELRLLAPAPYTLIGVRRVPEVAVRLQLRDDYGLARARLVLTTAQGSGEAVKFGETTTDLSAFVRQRPRTATATATLRLPALGLTFGDELYVYAEAWDNAGHRTRTDAHLVQWEDTAATGDLASMALGVNPVPVYFRSQRQIIIDTEKLLKERGKLPALEFQQRANSIGEDQKVLRLRYGKFLGEEYEQGETAPRPPVAEEADEHGADDHDHGAEPATEAGLPTAESLTEPYIHRHDDEETADFLEPQVKAKLRAVLSQMWDAELQLRLAEPRLALPYEYRALRLLKEVQQQTRAYVRKSGVDLPPLPEAEKRLTGDVTAAALTPHQAQRALPTTHTELRAALTALRQLPAGTPAGPRETAMLQAAGLALGEAAVRQPGTMLPALRAWRQLMQRVRLHQPPTAAQVSAVEQGLHRLLPVPPAAPTRPAPNPLARRYFTELRR</sequence>
<feature type="region of interest" description="Disordered" evidence="1">
    <location>
        <begin position="475"/>
        <end position="513"/>
    </location>
</feature>
<evidence type="ECO:0000256" key="2">
    <source>
        <dbReference type="SAM" id="Phobius"/>
    </source>
</evidence>
<proteinExistence type="predicted"/>
<gene>
    <name evidence="3" type="ORF">F0P96_14150</name>
</gene>
<reference evidence="3 4" key="1">
    <citation type="submission" date="2019-09" db="EMBL/GenBank/DDBJ databases">
        <title>Genome sequence of Hymenobacter sp. M3.</title>
        <authorList>
            <person name="Srinivasan S."/>
        </authorList>
    </citation>
    <scope>NUCLEOTIDE SEQUENCE [LARGE SCALE GENOMIC DNA]</scope>
    <source>
        <strain evidence="3 4">M3</strain>
    </source>
</reference>
<feature type="transmembrane region" description="Helical" evidence="2">
    <location>
        <begin position="28"/>
        <end position="48"/>
    </location>
</feature>
<keyword evidence="4" id="KW-1185">Reference proteome</keyword>
<dbReference type="EMBL" id="VTWU01000005">
    <property type="protein sequence ID" value="KAA9331384.1"/>
    <property type="molecule type" value="Genomic_DNA"/>
</dbReference>
<keyword evidence="2" id="KW-0472">Membrane</keyword>
<keyword evidence="2" id="KW-1133">Transmembrane helix</keyword>
<feature type="compositionally biased region" description="Basic and acidic residues" evidence="1">
    <location>
        <begin position="493"/>
        <end position="503"/>
    </location>
</feature>
<dbReference type="Proteomes" id="UP000326380">
    <property type="component" value="Unassembled WGS sequence"/>
</dbReference>
<feature type="transmembrane region" description="Helical" evidence="2">
    <location>
        <begin position="140"/>
        <end position="158"/>
    </location>
</feature>
<evidence type="ECO:0000256" key="1">
    <source>
        <dbReference type="SAM" id="MobiDB-lite"/>
    </source>
</evidence>
<keyword evidence="2" id="KW-0812">Transmembrane</keyword>
<evidence type="ECO:0000313" key="4">
    <source>
        <dbReference type="Proteomes" id="UP000326380"/>
    </source>
</evidence>
<comment type="caution">
    <text evidence="3">The sequence shown here is derived from an EMBL/GenBank/DDBJ whole genome shotgun (WGS) entry which is preliminary data.</text>
</comment>
<evidence type="ECO:0000313" key="3">
    <source>
        <dbReference type="EMBL" id="KAA9331384.1"/>
    </source>
</evidence>
<dbReference type="AlphaFoldDB" id="A0A7L4ZZU2"/>
<dbReference type="RefSeq" id="WP_151079561.1">
    <property type="nucleotide sequence ID" value="NZ_CP047647.1"/>
</dbReference>
<name>A0A7L4ZZU2_9BACT</name>